<feature type="non-terminal residue" evidence="1">
    <location>
        <position position="69"/>
    </location>
</feature>
<accession>A0ABQ8FQ38</accession>
<dbReference type="Proteomes" id="UP000774617">
    <property type="component" value="Unassembled WGS sequence"/>
</dbReference>
<dbReference type="Gene3D" id="3.60.10.10">
    <property type="entry name" value="Endonuclease/exonuclease/phosphatase"/>
    <property type="match status" value="1"/>
</dbReference>
<proteinExistence type="predicted"/>
<name>A0ABQ8FQ38_9PEZI</name>
<organism evidence="1 2">
    <name type="scientific">Macrophomina phaseolina</name>
    <dbReference type="NCBI Taxonomy" id="35725"/>
    <lineage>
        <taxon>Eukaryota</taxon>
        <taxon>Fungi</taxon>
        <taxon>Dikarya</taxon>
        <taxon>Ascomycota</taxon>
        <taxon>Pezizomycotina</taxon>
        <taxon>Dothideomycetes</taxon>
        <taxon>Dothideomycetes incertae sedis</taxon>
        <taxon>Botryosphaeriales</taxon>
        <taxon>Botryosphaeriaceae</taxon>
        <taxon>Macrophomina</taxon>
    </lineage>
</organism>
<dbReference type="EMBL" id="JAGTJR010000102">
    <property type="protein sequence ID" value="KAH7010749.1"/>
    <property type="molecule type" value="Genomic_DNA"/>
</dbReference>
<feature type="non-terminal residue" evidence="1">
    <location>
        <position position="1"/>
    </location>
</feature>
<reference evidence="1 2" key="1">
    <citation type="journal article" date="2021" name="Nat. Commun.">
        <title>Genetic determinants of endophytism in the Arabidopsis root mycobiome.</title>
        <authorList>
            <person name="Mesny F."/>
            <person name="Miyauchi S."/>
            <person name="Thiergart T."/>
            <person name="Pickel B."/>
            <person name="Atanasova L."/>
            <person name="Karlsson M."/>
            <person name="Huettel B."/>
            <person name="Barry K.W."/>
            <person name="Haridas S."/>
            <person name="Chen C."/>
            <person name="Bauer D."/>
            <person name="Andreopoulos W."/>
            <person name="Pangilinan J."/>
            <person name="LaButti K."/>
            <person name="Riley R."/>
            <person name="Lipzen A."/>
            <person name="Clum A."/>
            <person name="Drula E."/>
            <person name="Henrissat B."/>
            <person name="Kohler A."/>
            <person name="Grigoriev I.V."/>
            <person name="Martin F.M."/>
            <person name="Hacquard S."/>
        </authorList>
    </citation>
    <scope>NUCLEOTIDE SEQUENCE [LARGE SCALE GENOMIC DNA]</scope>
    <source>
        <strain evidence="1 2">MPI-SDFR-AT-0080</strain>
    </source>
</reference>
<keyword evidence="2" id="KW-1185">Reference proteome</keyword>
<evidence type="ECO:0000313" key="1">
    <source>
        <dbReference type="EMBL" id="KAH7010749.1"/>
    </source>
</evidence>
<evidence type="ECO:0008006" key="3">
    <source>
        <dbReference type="Google" id="ProtNLM"/>
    </source>
</evidence>
<gene>
    <name evidence="1" type="ORF">B0J12DRAFT_542257</name>
</gene>
<dbReference type="InterPro" id="IPR036691">
    <property type="entry name" value="Endo/exonu/phosph_ase_sf"/>
</dbReference>
<comment type="caution">
    <text evidence="1">The sequence shown here is derived from an EMBL/GenBank/DDBJ whole genome shotgun (WGS) entry which is preliminary data.</text>
</comment>
<dbReference type="SUPFAM" id="SSF56219">
    <property type="entry name" value="DNase I-like"/>
    <property type="match status" value="1"/>
</dbReference>
<protein>
    <recommendedName>
        <fullName evidence="3">Endonuclease/exonuclease/phosphatase</fullName>
    </recommendedName>
</protein>
<evidence type="ECO:0000313" key="2">
    <source>
        <dbReference type="Proteomes" id="UP000774617"/>
    </source>
</evidence>
<sequence length="69" mass="8079">RSRQKRTRPRNRLRLMQVNTHKSGPVQDVALNLAWEAQADVLTVQEPWAYLRKGRRLTKNHPGFDTFAP</sequence>